<accession>A0ABQ6CRP6</accession>
<evidence type="ECO:0000313" key="1">
    <source>
        <dbReference type="EMBL" id="GLS23008.1"/>
    </source>
</evidence>
<keyword evidence="2" id="KW-1185">Reference proteome</keyword>
<name>A0ABQ6CRP6_9HYPH</name>
<dbReference type="EMBL" id="BSPC01000068">
    <property type="protein sequence ID" value="GLS23008.1"/>
    <property type="molecule type" value="Genomic_DNA"/>
</dbReference>
<dbReference type="Proteomes" id="UP001156882">
    <property type="component" value="Unassembled WGS sequence"/>
</dbReference>
<organism evidence="1 2">
    <name type="scientific">Labrys miyagiensis</name>
    <dbReference type="NCBI Taxonomy" id="346912"/>
    <lineage>
        <taxon>Bacteria</taxon>
        <taxon>Pseudomonadati</taxon>
        <taxon>Pseudomonadota</taxon>
        <taxon>Alphaproteobacteria</taxon>
        <taxon>Hyphomicrobiales</taxon>
        <taxon>Xanthobacteraceae</taxon>
        <taxon>Labrys</taxon>
    </lineage>
</organism>
<sequence>MSTEIFYALVTFVRDPNNELSALNTVSMPTMYRALREASYSIGKTTNAGCIVGAIVFSQEVDAVGELKGDAIVSSYGDTPTNE</sequence>
<proteinExistence type="predicted"/>
<dbReference type="RefSeq" id="WP_284315942.1">
    <property type="nucleotide sequence ID" value="NZ_BSPC01000068.1"/>
</dbReference>
<protein>
    <submittedName>
        <fullName evidence="1">Uncharacterized protein</fullName>
    </submittedName>
</protein>
<gene>
    <name evidence="1" type="ORF">GCM10007874_60280</name>
</gene>
<comment type="caution">
    <text evidence="1">The sequence shown here is derived from an EMBL/GenBank/DDBJ whole genome shotgun (WGS) entry which is preliminary data.</text>
</comment>
<reference evidence="2" key="1">
    <citation type="journal article" date="2019" name="Int. J. Syst. Evol. Microbiol.">
        <title>The Global Catalogue of Microorganisms (GCM) 10K type strain sequencing project: providing services to taxonomists for standard genome sequencing and annotation.</title>
        <authorList>
            <consortium name="The Broad Institute Genomics Platform"/>
            <consortium name="The Broad Institute Genome Sequencing Center for Infectious Disease"/>
            <person name="Wu L."/>
            <person name="Ma J."/>
        </authorList>
    </citation>
    <scope>NUCLEOTIDE SEQUENCE [LARGE SCALE GENOMIC DNA]</scope>
    <source>
        <strain evidence="2">NBRC 101365</strain>
    </source>
</reference>
<evidence type="ECO:0000313" key="2">
    <source>
        <dbReference type="Proteomes" id="UP001156882"/>
    </source>
</evidence>